<dbReference type="Gene3D" id="3.30.200.20">
    <property type="entry name" value="Phosphorylase Kinase, domain 1"/>
    <property type="match status" value="1"/>
</dbReference>
<comment type="caution">
    <text evidence="2">The sequence shown here is derived from an EMBL/GenBank/DDBJ whole genome shotgun (WGS) entry which is preliminary data.</text>
</comment>
<dbReference type="Proteomes" id="UP000035062">
    <property type="component" value="Unassembled WGS sequence"/>
</dbReference>
<gene>
    <name evidence="2" type="ORF">AGRI_08920</name>
</gene>
<dbReference type="STRING" id="1195246.AGRI_08920"/>
<dbReference type="GO" id="GO:0016301">
    <property type="term" value="F:kinase activity"/>
    <property type="evidence" value="ECO:0007669"/>
    <property type="project" value="UniProtKB-KW"/>
</dbReference>
<evidence type="ECO:0000259" key="1">
    <source>
        <dbReference type="Pfam" id="PF01636"/>
    </source>
</evidence>
<protein>
    <submittedName>
        <fullName evidence="2">Choline/ethanolamine kinase</fullName>
    </submittedName>
</protein>
<keyword evidence="2" id="KW-0808">Transferase</keyword>
<dbReference type="EMBL" id="AKKU01000015">
    <property type="protein sequence ID" value="EIW88896.1"/>
    <property type="molecule type" value="Genomic_DNA"/>
</dbReference>
<dbReference type="PANTHER" id="PTHR40086">
    <property type="entry name" value="PHOSPHOTRANSFERASE YTMP-RELATED"/>
    <property type="match status" value="1"/>
</dbReference>
<dbReference type="AlphaFoldDB" id="I8U6E9"/>
<dbReference type="Pfam" id="PF01636">
    <property type="entry name" value="APH"/>
    <property type="match status" value="1"/>
</dbReference>
<dbReference type="PATRIC" id="fig|1195246.3.peg.1755"/>
<feature type="domain" description="Aminoglycoside phosphotransferase" evidence="1">
    <location>
        <begin position="34"/>
        <end position="250"/>
    </location>
</feature>
<sequence length="300" mass="33462">MAQSISDANDLAGQGAVARLCQQLEFFSAHPPLEIRPLAAGQSNLNYYLKTARGDYVLRRYGSEAPGVCRQQEFRCQQAAAAAGIAPVPLLLNNHQQLLISEYISGGQPLALTAATLPQLAKILARLHSLRVQTPVLQSQSYLRQLLAQTEQQTLQPAATLFAGLLQAAAQFEQYQQDLVLCHLDLHQDNLLLAGGRVWLLDFEYAQLADCSFDLAALSLHYQFSKRQQAEFLVHYQQYRCYADPQTARAHATSITARLALAKIIYSGFCWLWYLAMPGYQQASVEWQLRLEQQLALQAA</sequence>
<keyword evidence="3" id="KW-1185">Reference proteome</keyword>
<dbReference type="PANTHER" id="PTHR40086:SF1">
    <property type="entry name" value="CELL CYCLE REGULATOR CCRZ"/>
    <property type="match status" value="1"/>
</dbReference>
<evidence type="ECO:0000313" key="2">
    <source>
        <dbReference type="EMBL" id="EIW88896.1"/>
    </source>
</evidence>
<dbReference type="SUPFAM" id="SSF56112">
    <property type="entry name" value="Protein kinase-like (PK-like)"/>
    <property type="match status" value="1"/>
</dbReference>
<dbReference type="Gene3D" id="3.90.1200.10">
    <property type="match status" value="1"/>
</dbReference>
<dbReference type="eggNOG" id="COG0510">
    <property type="taxonomic scope" value="Bacteria"/>
</dbReference>
<dbReference type="InterPro" id="IPR052077">
    <property type="entry name" value="CcrZ_PhaseVar_Mediator"/>
</dbReference>
<dbReference type="RefSeq" id="WP_008984641.1">
    <property type="nucleotide sequence ID" value="NZ_AKKU01000015.1"/>
</dbReference>
<name>I8U6E9_9ALTE</name>
<accession>I8U6E9</accession>
<reference evidence="2 3" key="1">
    <citation type="journal article" date="2012" name="J. Bacteriol.">
        <title>Genome Sequence of Pectin-Degrading Alishewanella agri, Isolated from Landfill Soil.</title>
        <authorList>
            <person name="Kim J."/>
            <person name="Jung J."/>
            <person name="Sung J.S."/>
            <person name="Chun J."/>
            <person name="Park W."/>
        </authorList>
    </citation>
    <scope>NUCLEOTIDE SEQUENCE [LARGE SCALE GENOMIC DNA]</scope>
    <source>
        <strain evidence="2 3">BL06</strain>
    </source>
</reference>
<proteinExistence type="predicted"/>
<evidence type="ECO:0000313" key="3">
    <source>
        <dbReference type="Proteomes" id="UP000035062"/>
    </source>
</evidence>
<keyword evidence="2" id="KW-0418">Kinase</keyword>
<organism evidence="2 3">
    <name type="scientific">Alishewanella agri BL06</name>
    <dbReference type="NCBI Taxonomy" id="1195246"/>
    <lineage>
        <taxon>Bacteria</taxon>
        <taxon>Pseudomonadati</taxon>
        <taxon>Pseudomonadota</taxon>
        <taxon>Gammaproteobacteria</taxon>
        <taxon>Alteromonadales</taxon>
        <taxon>Alteromonadaceae</taxon>
        <taxon>Alishewanella</taxon>
    </lineage>
</organism>
<dbReference type="InterPro" id="IPR011009">
    <property type="entry name" value="Kinase-like_dom_sf"/>
</dbReference>
<dbReference type="InterPro" id="IPR002575">
    <property type="entry name" value="Aminoglycoside_PTrfase"/>
</dbReference>